<protein>
    <submittedName>
        <fullName evidence="1">Uncharacterized protein</fullName>
    </submittedName>
</protein>
<dbReference type="EMBL" id="AP018203">
    <property type="protein sequence ID" value="BAY56038.1"/>
    <property type="molecule type" value="Genomic_DNA"/>
</dbReference>
<dbReference type="AlphaFoldDB" id="A0A1Z4JH83"/>
<organism evidence="1 2">
    <name type="scientific">Leptolyngbya boryana NIES-2135</name>
    <dbReference type="NCBI Taxonomy" id="1973484"/>
    <lineage>
        <taxon>Bacteria</taxon>
        <taxon>Bacillati</taxon>
        <taxon>Cyanobacteriota</taxon>
        <taxon>Cyanophyceae</taxon>
        <taxon>Leptolyngbyales</taxon>
        <taxon>Leptolyngbyaceae</taxon>
        <taxon>Leptolyngbya group</taxon>
        <taxon>Leptolyngbya</taxon>
    </lineage>
</organism>
<evidence type="ECO:0000313" key="1">
    <source>
        <dbReference type="EMBL" id="BAY56038.1"/>
    </source>
</evidence>
<sequence>MLIRDLSHLEILDHSSDIFGALQANDGILTLSLSEDNTLSLKQGSTELWSTKLANSPQGISLSLPGNPNLAVSSTTMATADGKSRTILALNFGTSPVVSFASARSLTASFPF</sequence>
<evidence type="ECO:0000313" key="2">
    <source>
        <dbReference type="Proteomes" id="UP000217895"/>
    </source>
</evidence>
<dbReference type="Proteomes" id="UP000217895">
    <property type="component" value="Chromosome"/>
</dbReference>
<keyword evidence="2" id="KW-1185">Reference proteome</keyword>
<accession>A0A1Z4JH83</accession>
<gene>
    <name evidence="1" type="ORF">NIES2135_28660</name>
</gene>
<name>A0A1Z4JH83_LEPBY</name>
<reference evidence="1 2" key="1">
    <citation type="submission" date="2017-06" db="EMBL/GenBank/DDBJ databases">
        <title>Genome sequencing of cyanobaciteial culture collection at National Institute for Environmental Studies (NIES).</title>
        <authorList>
            <person name="Hirose Y."/>
            <person name="Shimura Y."/>
            <person name="Fujisawa T."/>
            <person name="Nakamura Y."/>
            <person name="Kawachi M."/>
        </authorList>
    </citation>
    <scope>NUCLEOTIDE SEQUENCE [LARGE SCALE GENOMIC DNA]</scope>
    <source>
        <strain evidence="1 2">NIES-2135</strain>
    </source>
</reference>
<proteinExistence type="predicted"/>